<keyword evidence="1" id="KW-1133">Transmembrane helix</keyword>
<reference evidence="2" key="1">
    <citation type="submission" date="2006-10" db="EMBL/GenBank/DDBJ databases">
        <authorList>
            <person name="Amadeo P."/>
            <person name="Zhao Q."/>
            <person name="Wortman J."/>
            <person name="Fraser-Liggett C."/>
            <person name="Carlton J."/>
        </authorList>
    </citation>
    <scope>NUCLEOTIDE SEQUENCE</scope>
    <source>
        <strain evidence="2">G3</strain>
    </source>
</reference>
<keyword evidence="1" id="KW-0812">Transmembrane</keyword>
<dbReference type="EMBL" id="DS113648">
    <property type="protein sequence ID" value="EAX99137.1"/>
    <property type="molecule type" value="Genomic_DNA"/>
</dbReference>
<dbReference type="OrthoDB" id="10266478at2759"/>
<dbReference type="VEuPathDB" id="TrichDB:TVAG_115410"/>
<evidence type="ECO:0000313" key="2">
    <source>
        <dbReference type="EMBL" id="EAX99137.1"/>
    </source>
</evidence>
<keyword evidence="1" id="KW-0472">Membrane</keyword>
<keyword evidence="3" id="KW-1185">Reference proteome</keyword>
<dbReference type="AlphaFoldDB" id="A2F7H9"/>
<dbReference type="Proteomes" id="UP000001542">
    <property type="component" value="Unassembled WGS sequence"/>
</dbReference>
<dbReference type="PANTHER" id="PTHR33538:SF2">
    <property type="entry name" value="PROTEIN GAMETE EXPRESSED 1"/>
    <property type="match status" value="1"/>
</dbReference>
<dbReference type="KEGG" id="tva:4756942"/>
<sequence>MLNFLFIGSLCDEIHKNEAHTSIVKRNEKKKKITELIDFQEVKNKYPAIVPLASLIETIDVSESDCYTNAVTDLKINCNTIEQKQNEQLRKNLSLRFTQCFFKASNKYDESYFIDTSNMPTHVYNIYITFDQHITNLCFFARGEAFNAQTTEQLITLFNNAVHSAAVVENLTTEFNKSSENLQNAIDKISETLKEGKDSLEQIHTKILEFQINIGDVSFGLDLLVKHIDRLKIYILVLLSAFITAYYLPEILIPVSLITILLFFFDKSLANRYIWWDESLLRKLFKALYLAACTSYPIYLLFNYIYGLIESIIETMYPSRRRNIHIPSYRSTKKNLF</sequence>
<organism evidence="2 3">
    <name type="scientific">Trichomonas vaginalis (strain ATCC PRA-98 / G3)</name>
    <dbReference type="NCBI Taxonomy" id="412133"/>
    <lineage>
        <taxon>Eukaryota</taxon>
        <taxon>Metamonada</taxon>
        <taxon>Parabasalia</taxon>
        <taxon>Trichomonadida</taxon>
        <taxon>Trichomonadidae</taxon>
        <taxon>Trichomonas</taxon>
    </lineage>
</organism>
<reference evidence="2" key="2">
    <citation type="journal article" date="2007" name="Science">
        <title>Draft genome sequence of the sexually transmitted pathogen Trichomonas vaginalis.</title>
        <authorList>
            <person name="Carlton J.M."/>
            <person name="Hirt R.P."/>
            <person name="Silva J.C."/>
            <person name="Delcher A.L."/>
            <person name="Schatz M."/>
            <person name="Zhao Q."/>
            <person name="Wortman J.R."/>
            <person name="Bidwell S.L."/>
            <person name="Alsmark U.C.M."/>
            <person name="Besteiro S."/>
            <person name="Sicheritz-Ponten T."/>
            <person name="Noel C.J."/>
            <person name="Dacks J.B."/>
            <person name="Foster P.G."/>
            <person name="Simillion C."/>
            <person name="Van de Peer Y."/>
            <person name="Miranda-Saavedra D."/>
            <person name="Barton G.J."/>
            <person name="Westrop G.D."/>
            <person name="Mueller S."/>
            <person name="Dessi D."/>
            <person name="Fiori P.L."/>
            <person name="Ren Q."/>
            <person name="Paulsen I."/>
            <person name="Zhang H."/>
            <person name="Bastida-Corcuera F.D."/>
            <person name="Simoes-Barbosa A."/>
            <person name="Brown M.T."/>
            <person name="Hayes R.D."/>
            <person name="Mukherjee M."/>
            <person name="Okumura C.Y."/>
            <person name="Schneider R."/>
            <person name="Smith A.J."/>
            <person name="Vanacova S."/>
            <person name="Villalvazo M."/>
            <person name="Haas B.J."/>
            <person name="Pertea M."/>
            <person name="Feldblyum T.V."/>
            <person name="Utterback T.R."/>
            <person name="Shu C.L."/>
            <person name="Osoegawa K."/>
            <person name="de Jong P.J."/>
            <person name="Hrdy I."/>
            <person name="Horvathova L."/>
            <person name="Zubacova Z."/>
            <person name="Dolezal P."/>
            <person name="Malik S.B."/>
            <person name="Logsdon J.M. Jr."/>
            <person name="Henze K."/>
            <person name="Gupta A."/>
            <person name="Wang C.C."/>
            <person name="Dunne R.L."/>
            <person name="Upcroft J.A."/>
            <person name="Upcroft P."/>
            <person name="White O."/>
            <person name="Salzberg S.L."/>
            <person name="Tang P."/>
            <person name="Chiu C.-H."/>
            <person name="Lee Y.-S."/>
            <person name="Embley T.M."/>
            <person name="Coombs G.H."/>
            <person name="Mottram J.C."/>
            <person name="Tachezy J."/>
            <person name="Fraser-Liggett C.M."/>
            <person name="Johnson P.J."/>
        </authorList>
    </citation>
    <scope>NUCLEOTIDE SEQUENCE [LARGE SCALE GENOMIC DNA]</scope>
    <source>
        <strain evidence="2">G3</strain>
    </source>
</reference>
<accession>A2F7H9</accession>
<evidence type="ECO:0000256" key="1">
    <source>
        <dbReference type="SAM" id="Phobius"/>
    </source>
</evidence>
<protein>
    <submittedName>
        <fullName evidence="2">Uncharacterized protein</fullName>
    </submittedName>
</protein>
<dbReference type="SMR" id="A2F7H9"/>
<evidence type="ECO:0000313" key="3">
    <source>
        <dbReference type="Proteomes" id="UP000001542"/>
    </source>
</evidence>
<proteinExistence type="predicted"/>
<dbReference type="InParanoid" id="A2F7H9"/>
<dbReference type="PANTHER" id="PTHR33538">
    <property type="entry name" value="PROTEIN GAMETE EXPRESSED 1"/>
    <property type="match status" value="1"/>
</dbReference>
<gene>
    <name evidence="2" type="ORF">TVAG_115410</name>
</gene>
<feature type="transmembrane region" description="Helical" evidence="1">
    <location>
        <begin position="287"/>
        <end position="309"/>
    </location>
</feature>
<name>A2F7H9_TRIV3</name>
<dbReference type="VEuPathDB" id="TrichDB:TVAGG3_0179690"/>
<dbReference type="InterPro" id="IPR040346">
    <property type="entry name" value="GEX1/Brambleberry"/>
</dbReference>
<dbReference type="RefSeq" id="XP_001312067.1">
    <property type="nucleotide sequence ID" value="XM_001312066.1"/>
</dbReference>